<dbReference type="SUPFAM" id="SSF52047">
    <property type="entry name" value="RNI-like"/>
    <property type="match status" value="1"/>
</dbReference>
<organism evidence="1 2">
    <name type="scientific">Cloeon dipterum</name>
    <dbReference type="NCBI Taxonomy" id="197152"/>
    <lineage>
        <taxon>Eukaryota</taxon>
        <taxon>Metazoa</taxon>
        <taxon>Ecdysozoa</taxon>
        <taxon>Arthropoda</taxon>
        <taxon>Hexapoda</taxon>
        <taxon>Insecta</taxon>
        <taxon>Pterygota</taxon>
        <taxon>Palaeoptera</taxon>
        <taxon>Ephemeroptera</taxon>
        <taxon>Pisciforma</taxon>
        <taxon>Baetidae</taxon>
        <taxon>Cloeon</taxon>
    </lineage>
</organism>
<gene>
    <name evidence="1" type="ORF">CLODIP_2_CD01043</name>
</gene>
<keyword evidence="2" id="KW-1185">Reference proteome</keyword>
<protein>
    <submittedName>
        <fullName evidence="1">Uncharacterized protein</fullName>
    </submittedName>
</protein>
<evidence type="ECO:0000313" key="2">
    <source>
        <dbReference type="Proteomes" id="UP000494165"/>
    </source>
</evidence>
<dbReference type="EMBL" id="CADEPI010000257">
    <property type="protein sequence ID" value="CAB3382100.1"/>
    <property type="molecule type" value="Genomic_DNA"/>
</dbReference>
<name>A0A8S1DIA5_9INSE</name>
<evidence type="ECO:0000313" key="1">
    <source>
        <dbReference type="EMBL" id="CAB3382100.1"/>
    </source>
</evidence>
<reference evidence="1 2" key="1">
    <citation type="submission" date="2020-04" db="EMBL/GenBank/DDBJ databases">
        <authorList>
            <person name="Alioto T."/>
            <person name="Alioto T."/>
            <person name="Gomez Garrido J."/>
        </authorList>
    </citation>
    <scope>NUCLEOTIDE SEQUENCE [LARGE SCALE GENOMIC DNA]</scope>
</reference>
<accession>A0A8S1DIA5</accession>
<dbReference type="InterPro" id="IPR032675">
    <property type="entry name" value="LRR_dom_sf"/>
</dbReference>
<dbReference type="AlphaFoldDB" id="A0A8S1DIA5"/>
<sequence length="495" mass="58224">MPYSRTENTREIQNLKKNQLATLVPIIGSATKTRGCFRCARYSNFSILIKFKMSQKDNDIIYKRKPFSLQEMTFDTIVKNIGRYKELLKTKISPPWRERLGEEMMKRKWEIGTEQIWTAFPYLETHKTIEYFSTSKEKWLLKSEVKRGKSAEPEFGVSINEILQYLDKFAPNLKKLCIEDTRGWYEINKYKKLRLDKCATDLICQMRNLTHIWIKSVNVKFSVFESICRENKILQEIEADRILVDVDLKSMKMTLENFASAFDHQEYTNWNFPLKIGIVFKKTDAVEHCRRANHIVGCAYPDTVFFGSIPEITHLEISIKPTRCNMVELQPILNKVGGNLKELRLLNWDRLLKFTFQIIFEHCENLESLVLEGHVEDDDKPINSFGKLKELHMFLGDFNLTLPLKSILSAPLLQDIHITAYNFDMGDKEGLFNRIRNREICTKVRKFIIETMALYDSDMADLEKLLHEIEKNSPEPIFTKLKAWRWFPAGYLDYC</sequence>
<comment type="caution">
    <text evidence="1">The sequence shown here is derived from an EMBL/GenBank/DDBJ whole genome shotgun (WGS) entry which is preliminary data.</text>
</comment>
<dbReference type="Gene3D" id="3.80.10.10">
    <property type="entry name" value="Ribonuclease Inhibitor"/>
    <property type="match status" value="1"/>
</dbReference>
<dbReference type="Proteomes" id="UP000494165">
    <property type="component" value="Unassembled WGS sequence"/>
</dbReference>
<proteinExistence type="predicted"/>